<gene>
    <name evidence="1" type="ORF">CRH09_34955</name>
</gene>
<dbReference type="GeneID" id="88362464"/>
<reference evidence="1 2" key="1">
    <citation type="submission" date="2017-10" db="EMBL/GenBank/DDBJ databases">
        <title>Comparative genomics between pathogenic Norcardia.</title>
        <authorList>
            <person name="Zeng L."/>
        </authorList>
    </citation>
    <scope>NUCLEOTIDE SEQUENCE [LARGE SCALE GENOMIC DNA]</scope>
    <source>
        <strain evidence="1 2">NC_YFY_NT001</strain>
    </source>
</reference>
<sequence>MSDARGLPRRDKLDARQLAEAEAILREASRADLETLSRVAAELREQAEQPRLQTEIDGVVARYWASHPERRRGGESAGESNAGR</sequence>
<evidence type="ECO:0000313" key="2">
    <source>
        <dbReference type="Proteomes" id="UP000221961"/>
    </source>
</evidence>
<dbReference type="Proteomes" id="UP000221961">
    <property type="component" value="Chromosome"/>
</dbReference>
<dbReference type="KEGG" id="ntp:CRH09_34955"/>
<organism evidence="1 2">
    <name type="scientific">Nocardia terpenica</name>
    <dbReference type="NCBI Taxonomy" id="455432"/>
    <lineage>
        <taxon>Bacteria</taxon>
        <taxon>Bacillati</taxon>
        <taxon>Actinomycetota</taxon>
        <taxon>Actinomycetes</taxon>
        <taxon>Mycobacteriales</taxon>
        <taxon>Nocardiaceae</taxon>
        <taxon>Nocardia</taxon>
    </lineage>
</organism>
<dbReference type="EMBL" id="CP023778">
    <property type="protein sequence ID" value="ATL70604.1"/>
    <property type="molecule type" value="Genomic_DNA"/>
</dbReference>
<dbReference type="RefSeq" id="WP_098697564.1">
    <property type="nucleotide sequence ID" value="NZ_CP023778.1"/>
</dbReference>
<dbReference type="AlphaFoldDB" id="A0A291RTQ2"/>
<name>A0A291RTQ2_9NOCA</name>
<evidence type="ECO:0000313" key="1">
    <source>
        <dbReference type="EMBL" id="ATL70604.1"/>
    </source>
</evidence>
<accession>A0A291RTQ2</accession>
<protein>
    <submittedName>
        <fullName evidence="1">Uncharacterized protein</fullName>
    </submittedName>
</protein>
<proteinExistence type="predicted"/>